<keyword evidence="1" id="KW-0067">ATP-binding</keyword>
<feature type="domain" description="ATP-grasp" evidence="2">
    <location>
        <begin position="84"/>
        <end position="293"/>
    </location>
</feature>
<dbReference type="AlphaFoldDB" id="A0A838B5I5"/>
<evidence type="ECO:0000313" key="4">
    <source>
        <dbReference type="Proteomes" id="UP000558284"/>
    </source>
</evidence>
<dbReference type="InterPro" id="IPR011761">
    <property type="entry name" value="ATP-grasp"/>
</dbReference>
<keyword evidence="4" id="KW-1185">Reference proteome</keyword>
<name>A0A838B5I5_9HYPH</name>
<protein>
    <recommendedName>
        <fullName evidence="2">ATP-grasp domain-containing protein</fullName>
    </recommendedName>
</protein>
<reference evidence="3 4" key="1">
    <citation type="submission" date="2020-07" db="EMBL/GenBank/DDBJ databases">
        <title>Definition of the novel symbiovar canariense within Mesorhizobium novociceri, a new species of genus Mesorhizobium nodulating Cicer canariense in the Caldera de Taburiente National Park (La Palma, Canary Islands).</title>
        <authorList>
            <person name="Leon-Barrios M."/>
            <person name="Perez-Yepez J."/>
            <person name="Flores-Felix J.D."/>
            <person name="Ramirez-Baena M.H."/>
            <person name="Pulido-Suarez L."/>
            <person name="Igual J.M."/>
            <person name="Velazquez E."/>
            <person name="Peix A."/>
        </authorList>
    </citation>
    <scope>NUCLEOTIDE SEQUENCE [LARGE SCALE GENOMIC DNA]</scope>
    <source>
        <strain evidence="3 4">CCANP35</strain>
    </source>
</reference>
<dbReference type="GO" id="GO:0046872">
    <property type="term" value="F:metal ion binding"/>
    <property type="evidence" value="ECO:0007669"/>
    <property type="project" value="InterPro"/>
</dbReference>
<dbReference type="SUPFAM" id="SSF56059">
    <property type="entry name" value="Glutathione synthetase ATP-binding domain-like"/>
    <property type="match status" value="1"/>
</dbReference>
<evidence type="ECO:0000259" key="2">
    <source>
        <dbReference type="PROSITE" id="PS50975"/>
    </source>
</evidence>
<sequence>MTTVVLVVPDEDPKTKQDFHRIAEAITSEGISARLVRHRLAEQIPLLPLWLSQSMSIAMVRRTDRKLLPGKFFSGVKGSKIDEYRTLSAAGVSVPRWEELRPDTKLDPAEWGPYVVEKPSIGRAGANVRVRKIGRVKFADRSSFPPNHLGRRGPMIIQKFVYTGEWPVSYRVVTVFGEVVLCYRQTTQRGEPLRARWDFGKGGTAIVSNTRTMEVVLDANPEMMETAKSAHRSAFPDVPLLNFDMAKDIETGEIGIFECHPCFPYWPFSSQIHASIQKANGISYESQFDIMATIGRAIAKKAVETFP</sequence>
<dbReference type="Proteomes" id="UP000558284">
    <property type="component" value="Unassembled WGS sequence"/>
</dbReference>
<dbReference type="EMBL" id="JACDTY010000005">
    <property type="protein sequence ID" value="MBA1141312.1"/>
    <property type="molecule type" value="Genomic_DNA"/>
</dbReference>
<dbReference type="PROSITE" id="PS50975">
    <property type="entry name" value="ATP_GRASP"/>
    <property type="match status" value="1"/>
</dbReference>
<organism evidence="3 4">
    <name type="scientific">Mesorhizobium neociceri</name>
    <dbReference type="NCBI Taxonomy" id="1307853"/>
    <lineage>
        <taxon>Bacteria</taxon>
        <taxon>Pseudomonadati</taxon>
        <taxon>Pseudomonadota</taxon>
        <taxon>Alphaproteobacteria</taxon>
        <taxon>Hyphomicrobiales</taxon>
        <taxon>Phyllobacteriaceae</taxon>
        <taxon>Mesorhizobium</taxon>
    </lineage>
</organism>
<gene>
    <name evidence="3" type="ORF">H0241_13740</name>
</gene>
<proteinExistence type="predicted"/>
<dbReference type="GO" id="GO:0005524">
    <property type="term" value="F:ATP binding"/>
    <property type="evidence" value="ECO:0007669"/>
    <property type="project" value="UniProtKB-UniRule"/>
</dbReference>
<evidence type="ECO:0000256" key="1">
    <source>
        <dbReference type="PROSITE-ProRule" id="PRU00409"/>
    </source>
</evidence>
<comment type="caution">
    <text evidence="3">The sequence shown here is derived from an EMBL/GenBank/DDBJ whole genome shotgun (WGS) entry which is preliminary data.</text>
</comment>
<keyword evidence="1" id="KW-0547">Nucleotide-binding</keyword>
<accession>A0A838B5I5</accession>
<evidence type="ECO:0000313" key="3">
    <source>
        <dbReference type="EMBL" id="MBA1141312.1"/>
    </source>
</evidence>
<dbReference type="RefSeq" id="WP_181058190.1">
    <property type="nucleotide sequence ID" value="NZ_JACDTY010000005.1"/>
</dbReference>